<keyword evidence="3" id="KW-0808">Transferase</keyword>
<comment type="caution">
    <text evidence="3">The sequence shown here is derived from an EMBL/GenBank/DDBJ whole genome shotgun (WGS) entry which is preliminary data.</text>
</comment>
<evidence type="ECO:0000259" key="1">
    <source>
        <dbReference type="Pfam" id="PF01272"/>
    </source>
</evidence>
<protein>
    <submittedName>
        <fullName evidence="3">Nucleoside diphosphate kinase regulator</fullName>
    </submittedName>
</protein>
<proteinExistence type="predicted"/>
<dbReference type="Pfam" id="PF01272">
    <property type="entry name" value="GreA_GreB"/>
    <property type="match status" value="1"/>
</dbReference>
<dbReference type="OrthoDB" id="192847at2"/>
<dbReference type="AlphaFoldDB" id="A0A512E3P9"/>
<gene>
    <name evidence="3" type="ORF">SAE02_75120</name>
</gene>
<keyword evidence="3" id="KW-0418">Kinase</keyword>
<accession>A0A512E3P9</accession>
<reference evidence="3 4" key="1">
    <citation type="submission" date="2019-07" db="EMBL/GenBank/DDBJ databases">
        <title>Whole genome shotgun sequence of Skermanella aerolata NBRC 106429.</title>
        <authorList>
            <person name="Hosoyama A."/>
            <person name="Uohara A."/>
            <person name="Ohji S."/>
            <person name="Ichikawa N."/>
        </authorList>
    </citation>
    <scope>NUCLEOTIDE SEQUENCE [LARGE SCALE GENOMIC DNA]</scope>
    <source>
        <strain evidence="3 4">NBRC 106429</strain>
    </source>
</reference>
<dbReference type="Pfam" id="PF14760">
    <property type="entry name" value="Rnk_N"/>
    <property type="match status" value="1"/>
</dbReference>
<dbReference type="GO" id="GO:0032784">
    <property type="term" value="P:regulation of DNA-templated transcription elongation"/>
    <property type="evidence" value="ECO:0007669"/>
    <property type="project" value="InterPro"/>
</dbReference>
<dbReference type="Gene3D" id="1.10.286.20">
    <property type="match status" value="1"/>
</dbReference>
<dbReference type="GO" id="GO:0006354">
    <property type="term" value="P:DNA-templated transcription elongation"/>
    <property type="evidence" value="ECO:0007669"/>
    <property type="project" value="TreeGrafter"/>
</dbReference>
<evidence type="ECO:0000313" key="3">
    <source>
        <dbReference type="EMBL" id="GEO43364.1"/>
    </source>
</evidence>
<dbReference type="Gene3D" id="3.10.50.30">
    <property type="entry name" value="Transcription elongation factor, GreA/GreB, C-terminal domain"/>
    <property type="match status" value="1"/>
</dbReference>
<dbReference type="InterPro" id="IPR023459">
    <property type="entry name" value="Tscrpt_elong_fac_GreA/B_fam"/>
</dbReference>
<dbReference type="InterPro" id="IPR029462">
    <property type="entry name" value="Rnk_N"/>
</dbReference>
<sequence>MNRNIHTSALAGRKHPRITLTAEDNDRLSSLVRAAMDKMPDIASCLADELDRASVLPKGRVAADTVRMGSHLEYRDETLGTTRTATLVYPDEADISQGKISVLTPIGIALIGLKVGQSITWETRNGVVRELTLLEVKQPQYA</sequence>
<dbReference type="GO" id="GO:0070063">
    <property type="term" value="F:RNA polymerase binding"/>
    <property type="evidence" value="ECO:0007669"/>
    <property type="project" value="InterPro"/>
</dbReference>
<feature type="domain" description="Transcription elongation factor GreA/GreB C-terminal" evidence="1">
    <location>
        <begin position="63"/>
        <end position="137"/>
    </location>
</feature>
<dbReference type="PANTHER" id="PTHR30437:SF5">
    <property type="entry name" value="REGULATOR OF NUCLEOSIDE DIPHOSPHATE KINASE"/>
    <property type="match status" value="1"/>
</dbReference>
<dbReference type="InterPro" id="IPR036953">
    <property type="entry name" value="GreA/GreB_C_sf"/>
</dbReference>
<organism evidence="3 4">
    <name type="scientific">Skermanella aerolata</name>
    <dbReference type="NCBI Taxonomy" id="393310"/>
    <lineage>
        <taxon>Bacteria</taxon>
        <taxon>Pseudomonadati</taxon>
        <taxon>Pseudomonadota</taxon>
        <taxon>Alphaproteobacteria</taxon>
        <taxon>Rhodospirillales</taxon>
        <taxon>Azospirillaceae</taxon>
        <taxon>Skermanella</taxon>
    </lineage>
</organism>
<dbReference type="Proteomes" id="UP000321523">
    <property type="component" value="Unassembled WGS sequence"/>
</dbReference>
<dbReference type="PANTHER" id="PTHR30437">
    <property type="entry name" value="TRANSCRIPTION ELONGATION FACTOR GREA"/>
    <property type="match status" value="1"/>
</dbReference>
<dbReference type="EMBL" id="BJYZ01000077">
    <property type="protein sequence ID" value="GEO43364.1"/>
    <property type="molecule type" value="Genomic_DNA"/>
</dbReference>
<name>A0A512E3P9_9PROT</name>
<evidence type="ECO:0000313" key="4">
    <source>
        <dbReference type="Proteomes" id="UP000321523"/>
    </source>
</evidence>
<dbReference type="NCBIfam" id="NF004396">
    <property type="entry name" value="PRK05753.1"/>
    <property type="match status" value="1"/>
</dbReference>
<dbReference type="InterPro" id="IPR001437">
    <property type="entry name" value="Tscrpt_elong_fac_GreA/B_C"/>
</dbReference>
<evidence type="ECO:0000259" key="2">
    <source>
        <dbReference type="Pfam" id="PF14760"/>
    </source>
</evidence>
<dbReference type="RefSeq" id="WP_044437586.1">
    <property type="nucleotide sequence ID" value="NZ_BJYZ01000077.1"/>
</dbReference>
<feature type="domain" description="Regulator of nucleoside diphosphate kinase N-terminal" evidence="2">
    <location>
        <begin position="16"/>
        <end position="55"/>
    </location>
</feature>
<keyword evidence="4" id="KW-1185">Reference proteome</keyword>
<dbReference type="SUPFAM" id="SSF54534">
    <property type="entry name" value="FKBP-like"/>
    <property type="match status" value="1"/>
</dbReference>
<dbReference type="GO" id="GO:0016301">
    <property type="term" value="F:kinase activity"/>
    <property type="evidence" value="ECO:0007669"/>
    <property type="project" value="UniProtKB-KW"/>
</dbReference>
<dbReference type="GO" id="GO:0003677">
    <property type="term" value="F:DNA binding"/>
    <property type="evidence" value="ECO:0007669"/>
    <property type="project" value="InterPro"/>
</dbReference>